<dbReference type="GO" id="GO:0004643">
    <property type="term" value="F:phosphoribosylaminoimidazolecarboxamide formyltransferase activity"/>
    <property type="evidence" value="ECO:0007669"/>
    <property type="project" value="UniProtKB-UniRule"/>
</dbReference>
<dbReference type="OrthoDB" id="9802065at2"/>
<dbReference type="InterPro" id="IPR002695">
    <property type="entry name" value="PurH-like"/>
</dbReference>
<dbReference type="NCBIfam" id="NF002049">
    <property type="entry name" value="PRK00881.1"/>
    <property type="match status" value="1"/>
</dbReference>
<dbReference type="InterPro" id="IPR024051">
    <property type="entry name" value="AICAR_Tfase_dup_dom_sf"/>
</dbReference>
<dbReference type="GO" id="GO:0006189">
    <property type="term" value="P:'de novo' IMP biosynthetic process"/>
    <property type="evidence" value="ECO:0007669"/>
    <property type="project" value="UniProtKB-UniRule"/>
</dbReference>
<name>A0A512NLV7_9HYPH</name>
<dbReference type="HAMAP" id="MF_00139">
    <property type="entry name" value="PurH"/>
    <property type="match status" value="1"/>
</dbReference>
<keyword evidence="4 10" id="KW-0808">Transferase</keyword>
<dbReference type="Pfam" id="PF01808">
    <property type="entry name" value="AICARFT_IMPCHas"/>
    <property type="match status" value="1"/>
</dbReference>
<dbReference type="NCBIfam" id="TIGR00355">
    <property type="entry name" value="purH"/>
    <property type="match status" value="1"/>
</dbReference>
<comment type="catalytic activity">
    <reaction evidence="9 10">
        <text>IMP + H2O = 5-formamido-1-(5-phospho-D-ribosyl)imidazole-4-carboxamide</text>
        <dbReference type="Rhea" id="RHEA:18445"/>
        <dbReference type="ChEBI" id="CHEBI:15377"/>
        <dbReference type="ChEBI" id="CHEBI:58053"/>
        <dbReference type="ChEBI" id="CHEBI:58467"/>
        <dbReference type="EC" id="3.5.4.10"/>
    </reaction>
</comment>
<dbReference type="AlphaFoldDB" id="A0A512NLV7"/>
<dbReference type="SMART" id="SM00851">
    <property type="entry name" value="MGS"/>
    <property type="match status" value="1"/>
</dbReference>
<dbReference type="EMBL" id="BKAJ01000144">
    <property type="protein sequence ID" value="GEP59927.1"/>
    <property type="molecule type" value="Genomic_DNA"/>
</dbReference>
<evidence type="ECO:0000256" key="4">
    <source>
        <dbReference type="ARBA" id="ARBA00022679"/>
    </source>
</evidence>
<dbReference type="PANTHER" id="PTHR11692:SF0">
    <property type="entry name" value="BIFUNCTIONAL PURINE BIOSYNTHESIS PROTEIN ATIC"/>
    <property type="match status" value="1"/>
</dbReference>
<dbReference type="SMART" id="SM00798">
    <property type="entry name" value="AICARFT_IMPCHas"/>
    <property type="match status" value="1"/>
</dbReference>
<dbReference type="GO" id="GO:0005829">
    <property type="term" value="C:cytosol"/>
    <property type="evidence" value="ECO:0007669"/>
    <property type="project" value="TreeGrafter"/>
</dbReference>
<comment type="pathway">
    <text evidence="2 10">Purine metabolism; IMP biosynthesis via de novo pathway; 5-formamido-1-(5-phospho-D-ribosyl)imidazole-4-carboxamide from 5-amino-1-(5-phospho-D-ribosyl)imidazole-4-carboxamide (10-formyl THF route): step 1/1.</text>
</comment>
<dbReference type="PIRSF" id="PIRSF000414">
    <property type="entry name" value="AICARFT_IMPCHas"/>
    <property type="match status" value="1"/>
</dbReference>
<dbReference type="PROSITE" id="PS51855">
    <property type="entry name" value="MGS"/>
    <property type="match status" value="1"/>
</dbReference>
<comment type="pathway">
    <text evidence="1 10">Purine metabolism; IMP biosynthesis via de novo pathway; IMP from 5-formamido-1-(5-phospho-D-ribosyl)imidazole-4-carboxamide: step 1/1.</text>
</comment>
<dbReference type="Proteomes" id="UP000321058">
    <property type="component" value="Unassembled WGS sequence"/>
</dbReference>
<organism evidence="12 13">
    <name type="scientific">Reyranella soli</name>
    <dbReference type="NCBI Taxonomy" id="1230389"/>
    <lineage>
        <taxon>Bacteria</taxon>
        <taxon>Pseudomonadati</taxon>
        <taxon>Pseudomonadota</taxon>
        <taxon>Alphaproteobacteria</taxon>
        <taxon>Hyphomicrobiales</taxon>
        <taxon>Reyranellaceae</taxon>
        <taxon>Reyranella</taxon>
    </lineage>
</organism>
<evidence type="ECO:0000256" key="3">
    <source>
        <dbReference type="ARBA" id="ARBA00007667"/>
    </source>
</evidence>
<dbReference type="EC" id="3.5.4.10" evidence="10"/>
<dbReference type="InterPro" id="IPR011607">
    <property type="entry name" value="MGS-like_dom"/>
</dbReference>
<protein>
    <recommendedName>
        <fullName evidence="10">Bifunctional purine biosynthesis protein PurH</fullName>
    </recommendedName>
    <domain>
        <recommendedName>
            <fullName evidence="10">Phosphoribosylaminoimidazolecarboxamide formyltransferase</fullName>
            <ecNumber evidence="10">2.1.2.3</ecNumber>
        </recommendedName>
        <alternativeName>
            <fullName evidence="10">AICAR transformylase</fullName>
        </alternativeName>
    </domain>
    <domain>
        <recommendedName>
            <fullName evidence="10">IMP cyclohydrolase</fullName>
            <ecNumber evidence="10">3.5.4.10</ecNumber>
        </recommendedName>
        <alternativeName>
            <fullName evidence="10">ATIC</fullName>
        </alternativeName>
        <alternativeName>
            <fullName evidence="10">IMP synthase</fullName>
        </alternativeName>
        <alternativeName>
            <fullName evidence="10">Inosinicase</fullName>
        </alternativeName>
    </domain>
</protein>
<dbReference type="CDD" id="cd01421">
    <property type="entry name" value="IMPCH"/>
    <property type="match status" value="1"/>
</dbReference>
<dbReference type="PANTHER" id="PTHR11692">
    <property type="entry name" value="BIFUNCTIONAL PURINE BIOSYNTHESIS PROTEIN PURH"/>
    <property type="match status" value="1"/>
</dbReference>
<dbReference type="FunFam" id="3.40.140.20:FF:000002">
    <property type="entry name" value="Bifunctional purine biosynthesis protein PurH"/>
    <property type="match status" value="1"/>
</dbReference>
<feature type="domain" description="MGS-like" evidence="11">
    <location>
        <begin position="13"/>
        <end position="160"/>
    </location>
</feature>
<keyword evidence="7 10" id="KW-0511">Multifunctional enzyme</keyword>
<evidence type="ECO:0000313" key="12">
    <source>
        <dbReference type="EMBL" id="GEP59927.1"/>
    </source>
</evidence>
<comment type="caution">
    <text evidence="12">The sequence shown here is derived from an EMBL/GenBank/DDBJ whole genome shotgun (WGS) entry which is preliminary data.</text>
</comment>
<evidence type="ECO:0000256" key="5">
    <source>
        <dbReference type="ARBA" id="ARBA00022755"/>
    </source>
</evidence>
<reference evidence="12 13" key="1">
    <citation type="submission" date="2019-07" db="EMBL/GenBank/DDBJ databases">
        <title>Whole genome shotgun sequence of Reyranella soli NBRC 108950.</title>
        <authorList>
            <person name="Hosoyama A."/>
            <person name="Uohara A."/>
            <person name="Ohji S."/>
            <person name="Ichikawa N."/>
        </authorList>
    </citation>
    <scope>NUCLEOTIDE SEQUENCE [LARGE SCALE GENOMIC DNA]</scope>
    <source>
        <strain evidence="12 13">NBRC 108950</strain>
    </source>
</reference>
<evidence type="ECO:0000259" key="11">
    <source>
        <dbReference type="PROSITE" id="PS51855"/>
    </source>
</evidence>
<dbReference type="RefSeq" id="WP_147155299.1">
    <property type="nucleotide sequence ID" value="NZ_BKAJ01000144.1"/>
</dbReference>
<dbReference type="FunFam" id="3.40.140.20:FF:000001">
    <property type="entry name" value="Bifunctional purine biosynthesis protein PurH"/>
    <property type="match status" value="1"/>
</dbReference>
<evidence type="ECO:0000256" key="8">
    <source>
        <dbReference type="ARBA" id="ARBA00050488"/>
    </source>
</evidence>
<evidence type="ECO:0000256" key="2">
    <source>
        <dbReference type="ARBA" id="ARBA00004954"/>
    </source>
</evidence>
<comment type="domain">
    <text evidence="10">The IMP cyclohydrolase activity resides in the N-terminal region.</text>
</comment>
<dbReference type="SUPFAM" id="SSF53927">
    <property type="entry name" value="Cytidine deaminase-like"/>
    <property type="match status" value="1"/>
</dbReference>
<evidence type="ECO:0000256" key="9">
    <source>
        <dbReference type="ARBA" id="ARBA00050687"/>
    </source>
</evidence>
<accession>A0A512NLV7</accession>
<dbReference type="GO" id="GO:0003937">
    <property type="term" value="F:IMP cyclohydrolase activity"/>
    <property type="evidence" value="ECO:0007669"/>
    <property type="project" value="UniProtKB-UniRule"/>
</dbReference>
<keyword evidence="6 10" id="KW-0378">Hydrolase</keyword>
<sequence length="537" mass="56926">MSASPHYVPSPTPDLARIERALISVSDKEGLVELGNALAAHGVEILSTGGSAKALRDAGLKVVEVSDHTGFPEIMDGRVKTLQPAIHGGILARRTDAGHKKAMADHKIAGIDLVVVNLYPFEATVARGADFPTCVENIDIGGPALIRASAKNHDFVTIVVDPADYANVIEEMKAQQGATTLALRRKLAAKAYARTASYDAAIASWFAKQEGEAFPERLTITAQRVQTLRYGENPHQQAAFYSDGSKRPGIATARVVQGKELSYNNIGDTEAAYECVAEFKEPAVVVVKHANPCGVAMAADQYSAYLKAYACDPVSIFGGIVAVNTTLEARTAEDLAKLFLEVVIAPDATPEALEIFAKRKNVRVLLAGTLPDPLSPGMTMRSVGGGYLLQSRDNGHLAKSDLKVVTKRAPTPKELDDLLFAFTVCKHVKSNAIVYAKDGATVGVGAGQMNRRDSSRIAAIRAAEAGELAKLPQSPAIGSVVASDAFFPFADGLLAAAEAGATAIIQPGGSMRDKEVIEAADEKGLAMVFTGMRHFRH</sequence>
<dbReference type="UniPathway" id="UPA00074">
    <property type="reaction ID" value="UER00133"/>
</dbReference>
<dbReference type="Gene3D" id="3.40.140.20">
    <property type="match status" value="2"/>
</dbReference>
<comment type="catalytic activity">
    <reaction evidence="8 10">
        <text>(6R)-10-formyltetrahydrofolate + 5-amino-1-(5-phospho-beta-D-ribosyl)imidazole-4-carboxamide = 5-formamido-1-(5-phospho-D-ribosyl)imidazole-4-carboxamide + (6S)-5,6,7,8-tetrahydrofolate</text>
        <dbReference type="Rhea" id="RHEA:22192"/>
        <dbReference type="ChEBI" id="CHEBI:57453"/>
        <dbReference type="ChEBI" id="CHEBI:58467"/>
        <dbReference type="ChEBI" id="CHEBI:58475"/>
        <dbReference type="ChEBI" id="CHEBI:195366"/>
        <dbReference type="EC" id="2.1.2.3"/>
    </reaction>
</comment>
<evidence type="ECO:0000256" key="10">
    <source>
        <dbReference type="HAMAP-Rule" id="MF_00139"/>
    </source>
</evidence>
<dbReference type="InterPro" id="IPR016193">
    <property type="entry name" value="Cytidine_deaminase-like"/>
</dbReference>
<evidence type="ECO:0000256" key="7">
    <source>
        <dbReference type="ARBA" id="ARBA00023268"/>
    </source>
</evidence>
<dbReference type="Pfam" id="PF02142">
    <property type="entry name" value="MGS"/>
    <property type="match status" value="1"/>
</dbReference>
<evidence type="ECO:0000256" key="1">
    <source>
        <dbReference type="ARBA" id="ARBA00004844"/>
    </source>
</evidence>
<comment type="similarity">
    <text evidence="3 10">Belongs to the PurH family.</text>
</comment>
<dbReference type="SUPFAM" id="SSF52335">
    <property type="entry name" value="Methylglyoxal synthase-like"/>
    <property type="match status" value="1"/>
</dbReference>
<keyword evidence="13" id="KW-1185">Reference proteome</keyword>
<dbReference type="InterPro" id="IPR036914">
    <property type="entry name" value="MGS-like_dom_sf"/>
</dbReference>
<gene>
    <name evidence="10 12" type="primary">purH</name>
    <name evidence="12" type="ORF">RSO01_70930</name>
</gene>
<proteinExistence type="inferred from homology"/>
<dbReference type="Gene3D" id="3.40.50.1380">
    <property type="entry name" value="Methylglyoxal synthase-like domain"/>
    <property type="match status" value="1"/>
</dbReference>
<evidence type="ECO:0000313" key="13">
    <source>
        <dbReference type="Proteomes" id="UP000321058"/>
    </source>
</evidence>
<keyword evidence="5 10" id="KW-0658">Purine biosynthesis</keyword>
<dbReference type="FunFam" id="3.40.50.1380:FF:000001">
    <property type="entry name" value="Bifunctional purine biosynthesis protein PurH"/>
    <property type="match status" value="1"/>
</dbReference>
<evidence type="ECO:0000256" key="6">
    <source>
        <dbReference type="ARBA" id="ARBA00022801"/>
    </source>
</evidence>
<dbReference type="EC" id="2.1.2.3" evidence="10"/>